<feature type="non-terminal residue" evidence="2">
    <location>
        <position position="1"/>
    </location>
</feature>
<reference evidence="2" key="1">
    <citation type="journal article" date="2023" name="IScience">
        <title>Live-bearing cockroach genome reveals convergent evolutionary mechanisms linked to viviparity in insects and beyond.</title>
        <authorList>
            <person name="Fouks B."/>
            <person name="Harrison M.C."/>
            <person name="Mikhailova A.A."/>
            <person name="Marchal E."/>
            <person name="English S."/>
            <person name="Carruthers M."/>
            <person name="Jennings E.C."/>
            <person name="Chiamaka E.L."/>
            <person name="Frigard R.A."/>
            <person name="Pippel M."/>
            <person name="Attardo G.M."/>
            <person name="Benoit J.B."/>
            <person name="Bornberg-Bauer E."/>
            <person name="Tobe S.S."/>
        </authorList>
    </citation>
    <scope>NUCLEOTIDE SEQUENCE</scope>
    <source>
        <strain evidence="2">Stay&amp;Tobe</strain>
    </source>
</reference>
<name>A0AAD8EHG4_DIPPU</name>
<feature type="non-terminal residue" evidence="2">
    <location>
        <position position="147"/>
    </location>
</feature>
<feature type="transmembrane region" description="Helical" evidence="1">
    <location>
        <begin position="87"/>
        <end position="105"/>
    </location>
</feature>
<evidence type="ECO:0000313" key="2">
    <source>
        <dbReference type="EMBL" id="KAJ9590710.1"/>
    </source>
</evidence>
<reference evidence="2" key="2">
    <citation type="submission" date="2023-05" db="EMBL/GenBank/DDBJ databases">
        <authorList>
            <person name="Fouks B."/>
        </authorList>
    </citation>
    <scope>NUCLEOTIDE SEQUENCE</scope>
    <source>
        <strain evidence="2">Stay&amp;Tobe</strain>
        <tissue evidence="2">Testes</tissue>
    </source>
</reference>
<comment type="caution">
    <text evidence="2">The sequence shown here is derived from an EMBL/GenBank/DDBJ whole genome shotgun (WGS) entry which is preliminary data.</text>
</comment>
<proteinExistence type="predicted"/>
<keyword evidence="1" id="KW-0812">Transmembrane</keyword>
<evidence type="ECO:0000256" key="1">
    <source>
        <dbReference type="SAM" id="Phobius"/>
    </source>
</evidence>
<dbReference type="EMBL" id="JASPKZ010004196">
    <property type="protein sequence ID" value="KAJ9590710.1"/>
    <property type="molecule type" value="Genomic_DNA"/>
</dbReference>
<keyword evidence="3" id="KW-1185">Reference proteome</keyword>
<organism evidence="2 3">
    <name type="scientific">Diploptera punctata</name>
    <name type="common">Pacific beetle cockroach</name>
    <dbReference type="NCBI Taxonomy" id="6984"/>
    <lineage>
        <taxon>Eukaryota</taxon>
        <taxon>Metazoa</taxon>
        <taxon>Ecdysozoa</taxon>
        <taxon>Arthropoda</taxon>
        <taxon>Hexapoda</taxon>
        <taxon>Insecta</taxon>
        <taxon>Pterygota</taxon>
        <taxon>Neoptera</taxon>
        <taxon>Polyneoptera</taxon>
        <taxon>Dictyoptera</taxon>
        <taxon>Blattodea</taxon>
        <taxon>Blaberoidea</taxon>
        <taxon>Blaberidae</taxon>
        <taxon>Diplopterinae</taxon>
        <taxon>Diploptera</taxon>
    </lineage>
</organism>
<keyword evidence="1" id="KW-1133">Transmembrane helix</keyword>
<keyword evidence="1" id="KW-0472">Membrane</keyword>
<dbReference type="Proteomes" id="UP001233999">
    <property type="component" value="Unassembled WGS sequence"/>
</dbReference>
<dbReference type="AlphaFoldDB" id="A0AAD8EHG4"/>
<accession>A0AAD8EHG4</accession>
<gene>
    <name evidence="2" type="ORF">L9F63_016226</name>
</gene>
<protein>
    <submittedName>
        <fullName evidence="2">Uncharacterized protein</fullName>
    </submittedName>
</protein>
<evidence type="ECO:0000313" key="3">
    <source>
        <dbReference type="Proteomes" id="UP001233999"/>
    </source>
</evidence>
<sequence length="147" mass="17657">RLSFFTSFILRLISYILYKPQVLINKLVCQEVSSFFNTVTYICQMNLFTWSPSLRLMRVLFPGLFLEFCISYTLTNTHTWGCLLISLYFRFFSTNLLAVWILIIIKKSLYKLICHIVQCLFSVQKMIKFFYYYIFNFMVQMFLQNTG</sequence>